<keyword evidence="8" id="KW-1185">Reference proteome</keyword>
<dbReference type="SMART" id="SM00360">
    <property type="entry name" value="RRM"/>
    <property type="match status" value="1"/>
</dbReference>
<evidence type="ECO:0000256" key="2">
    <source>
        <dbReference type="ARBA" id="ARBA00022884"/>
    </source>
</evidence>
<gene>
    <name evidence="7" type="ORF">BT63DRAFT_396379</name>
</gene>
<protein>
    <recommendedName>
        <fullName evidence="6">RRM domain-containing protein</fullName>
    </recommendedName>
</protein>
<keyword evidence="2 4" id="KW-0694">RNA-binding</keyword>
<dbReference type="PANTHER" id="PTHR46754">
    <property type="entry name" value="MKI67 FHA DOMAIN-INTERACTING NUCLEOLAR PHOSPHOPROTEIN"/>
    <property type="match status" value="1"/>
</dbReference>
<dbReference type="Gene3D" id="3.30.70.330">
    <property type="match status" value="1"/>
</dbReference>
<evidence type="ECO:0000313" key="7">
    <source>
        <dbReference type="EMBL" id="KAF2672659.1"/>
    </source>
</evidence>
<feature type="compositionally biased region" description="Basic and acidic residues" evidence="5">
    <location>
        <begin position="11"/>
        <end position="48"/>
    </location>
</feature>
<dbReference type="InterPro" id="IPR035979">
    <property type="entry name" value="RBD_domain_sf"/>
</dbReference>
<organism evidence="7 8">
    <name type="scientific">Microthyrium microscopicum</name>
    <dbReference type="NCBI Taxonomy" id="703497"/>
    <lineage>
        <taxon>Eukaryota</taxon>
        <taxon>Fungi</taxon>
        <taxon>Dikarya</taxon>
        <taxon>Ascomycota</taxon>
        <taxon>Pezizomycotina</taxon>
        <taxon>Dothideomycetes</taxon>
        <taxon>Dothideomycetes incertae sedis</taxon>
        <taxon>Microthyriales</taxon>
        <taxon>Microthyriaceae</taxon>
        <taxon>Microthyrium</taxon>
    </lineage>
</organism>
<reference evidence="7" key="1">
    <citation type="journal article" date="2020" name="Stud. Mycol.">
        <title>101 Dothideomycetes genomes: a test case for predicting lifestyles and emergence of pathogens.</title>
        <authorList>
            <person name="Haridas S."/>
            <person name="Albert R."/>
            <person name="Binder M."/>
            <person name="Bloem J."/>
            <person name="Labutti K."/>
            <person name="Salamov A."/>
            <person name="Andreopoulos B."/>
            <person name="Baker S."/>
            <person name="Barry K."/>
            <person name="Bills G."/>
            <person name="Bluhm B."/>
            <person name="Cannon C."/>
            <person name="Castanera R."/>
            <person name="Culley D."/>
            <person name="Daum C."/>
            <person name="Ezra D."/>
            <person name="Gonzalez J."/>
            <person name="Henrissat B."/>
            <person name="Kuo A."/>
            <person name="Liang C."/>
            <person name="Lipzen A."/>
            <person name="Lutzoni F."/>
            <person name="Magnuson J."/>
            <person name="Mondo S."/>
            <person name="Nolan M."/>
            <person name="Ohm R."/>
            <person name="Pangilinan J."/>
            <person name="Park H.-J."/>
            <person name="Ramirez L."/>
            <person name="Alfaro M."/>
            <person name="Sun H."/>
            <person name="Tritt A."/>
            <person name="Yoshinaga Y."/>
            <person name="Zwiers L.-H."/>
            <person name="Turgeon B."/>
            <person name="Goodwin S."/>
            <person name="Spatafora J."/>
            <person name="Crous P."/>
            <person name="Grigoriev I."/>
        </authorList>
    </citation>
    <scope>NUCLEOTIDE SEQUENCE</scope>
    <source>
        <strain evidence="7">CBS 115976</strain>
    </source>
</reference>
<proteinExistence type="predicted"/>
<dbReference type="InterPro" id="IPR012677">
    <property type="entry name" value="Nucleotide-bd_a/b_plait_sf"/>
</dbReference>
<feature type="compositionally biased region" description="Low complexity" evidence="5">
    <location>
        <begin position="49"/>
        <end position="59"/>
    </location>
</feature>
<dbReference type="GO" id="GO:0005730">
    <property type="term" value="C:nucleolus"/>
    <property type="evidence" value="ECO:0007669"/>
    <property type="project" value="UniProtKB-SubCell"/>
</dbReference>
<feature type="region of interest" description="Disordered" evidence="5">
    <location>
        <begin position="1"/>
        <end position="169"/>
    </location>
</feature>
<sequence length="384" mass="42710">MAVTNPATKRKGADVDAKKSKKAKLDKPVKAKKATEPELKAKKPKATEAKTSTLATAPSPAKPARKRAADLLDATEETPDKDAVPTSISKPKRSKKAIKVVEQASEDDSEDLDAADVEKLLATYGESSDSESEEEDDGIALDKLPAVPAATDADKKALEKKKDGHQEDTGTLYIGHLPHGFYEHQMRAYFSQFGTVTQLRLARNRRTGAPKHYAFIEFESGEVADIVARTMNKYLLFGNILQVRRIPQEQIHENLWKGANKRFKKIPWNAIQARGLKMPRERKLWESRITREQVRREKKKALMEKMGYEFDMPELKLVGDVPEKAARGAVEDVDKAEEPRAIEAPVSEKEVAKVEAPEANVSKAEKVTSKGKSSKSKSKKKIKS</sequence>
<dbReference type="InterPro" id="IPR000504">
    <property type="entry name" value="RRM_dom"/>
</dbReference>
<dbReference type="GO" id="GO:0003723">
    <property type="term" value="F:RNA binding"/>
    <property type="evidence" value="ECO:0007669"/>
    <property type="project" value="UniProtKB-UniRule"/>
</dbReference>
<feature type="compositionally biased region" description="Basic and acidic residues" evidence="5">
    <location>
        <begin position="152"/>
        <end position="168"/>
    </location>
</feature>
<dbReference type="EMBL" id="MU004231">
    <property type="protein sequence ID" value="KAF2672659.1"/>
    <property type="molecule type" value="Genomic_DNA"/>
</dbReference>
<feature type="compositionally biased region" description="Acidic residues" evidence="5">
    <location>
        <begin position="128"/>
        <end position="139"/>
    </location>
</feature>
<dbReference type="OrthoDB" id="21467at2759"/>
<dbReference type="SUPFAM" id="SSF54928">
    <property type="entry name" value="RNA-binding domain, RBD"/>
    <property type="match status" value="1"/>
</dbReference>
<evidence type="ECO:0000256" key="4">
    <source>
        <dbReference type="PROSITE-ProRule" id="PRU00176"/>
    </source>
</evidence>
<keyword evidence="3" id="KW-0539">Nucleus</keyword>
<evidence type="ECO:0000256" key="3">
    <source>
        <dbReference type="ARBA" id="ARBA00023242"/>
    </source>
</evidence>
<evidence type="ECO:0000256" key="1">
    <source>
        <dbReference type="ARBA" id="ARBA00004604"/>
    </source>
</evidence>
<feature type="compositionally biased region" description="Basic residues" evidence="5">
    <location>
        <begin position="372"/>
        <end position="384"/>
    </location>
</feature>
<feature type="compositionally biased region" description="Acidic residues" evidence="5">
    <location>
        <begin position="104"/>
        <end position="115"/>
    </location>
</feature>
<accession>A0A6A6UK88</accession>
<dbReference type="CDD" id="cd12307">
    <property type="entry name" value="RRM_NIFK_like"/>
    <property type="match status" value="1"/>
</dbReference>
<dbReference type="Proteomes" id="UP000799302">
    <property type="component" value="Unassembled WGS sequence"/>
</dbReference>
<evidence type="ECO:0000259" key="6">
    <source>
        <dbReference type="PROSITE" id="PS50102"/>
    </source>
</evidence>
<comment type="subcellular location">
    <subcellularLocation>
        <location evidence="1">Nucleus</location>
        <location evidence="1">Nucleolus</location>
    </subcellularLocation>
</comment>
<name>A0A6A6UK88_9PEZI</name>
<dbReference type="PROSITE" id="PS50102">
    <property type="entry name" value="RRM"/>
    <property type="match status" value="1"/>
</dbReference>
<feature type="region of interest" description="Disordered" evidence="5">
    <location>
        <begin position="328"/>
        <end position="384"/>
    </location>
</feature>
<dbReference type="AlphaFoldDB" id="A0A6A6UK88"/>
<evidence type="ECO:0000313" key="8">
    <source>
        <dbReference type="Proteomes" id="UP000799302"/>
    </source>
</evidence>
<feature type="compositionally biased region" description="Basic and acidic residues" evidence="5">
    <location>
        <begin position="328"/>
        <end position="356"/>
    </location>
</feature>
<evidence type="ECO:0000256" key="5">
    <source>
        <dbReference type="SAM" id="MobiDB-lite"/>
    </source>
</evidence>
<dbReference type="Pfam" id="PF00076">
    <property type="entry name" value="RRM_1"/>
    <property type="match status" value="1"/>
</dbReference>
<feature type="domain" description="RRM" evidence="6">
    <location>
        <begin position="170"/>
        <end position="248"/>
    </location>
</feature>